<dbReference type="EMBL" id="JAQQFR010000008">
    <property type="protein sequence ID" value="MFL9879479.1"/>
    <property type="molecule type" value="Genomic_DNA"/>
</dbReference>
<keyword evidence="3" id="KW-1185">Reference proteome</keyword>
<organism evidence="2 3">
    <name type="scientific">Herbaspirillum rhizosphaerae</name>
    <dbReference type="NCBI Taxonomy" id="346179"/>
    <lineage>
        <taxon>Bacteria</taxon>
        <taxon>Pseudomonadati</taxon>
        <taxon>Pseudomonadota</taxon>
        <taxon>Betaproteobacteria</taxon>
        <taxon>Burkholderiales</taxon>
        <taxon>Oxalobacteraceae</taxon>
        <taxon>Herbaspirillum</taxon>
    </lineage>
</organism>
<comment type="caution">
    <text evidence="2">The sequence shown here is derived from an EMBL/GenBank/DDBJ whole genome shotgun (WGS) entry which is preliminary data.</text>
</comment>
<evidence type="ECO:0000313" key="3">
    <source>
        <dbReference type="Proteomes" id="UP001629214"/>
    </source>
</evidence>
<evidence type="ECO:0000256" key="1">
    <source>
        <dbReference type="SAM" id="Phobius"/>
    </source>
</evidence>
<dbReference type="RefSeq" id="WP_408168596.1">
    <property type="nucleotide sequence ID" value="NZ_JAQQFR010000008.1"/>
</dbReference>
<keyword evidence="1" id="KW-0812">Transmembrane</keyword>
<dbReference type="Proteomes" id="UP001629214">
    <property type="component" value="Unassembled WGS sequence"/>
</dbReference>
<gene>
    <name evidence="2" type="ORF">PQR63_13860</name>
</gene>
<keyword evidence="1" id="KW-1133">Transmembrane helix</keyword>
<accession>A0ABW8ZC77</accession>
<feature type="transmembrane region" description="Helical" evidence="1">
    <location>
        <begin position="78"/>
        <end position="105"/>
    </location>
</feature>
<sequence length="186" mass="18883">MTLTSLASLLAAALAAGLAVFGSGFLVVTEAFDCTEAVFTLASDKFFFVGVAVALAAGLATTGAAARTALGAVLALEFFAAAAVAAFAGDVTAFTAVAATLPVGFATAAFFGTDRVTDTEGVDLLAGLVAGLMFFAEGVGVFAVFFIAFAIESKPSELPHRANQTMYFMQPVSDIFGRHGLTAQRS</sequence>
<evidence type="ECO:0000313" key="2">
    <source>
        <dbReference type="EMBL" id="MFL9879479.1"/>
    </source>
</evidence>
<protein>
    <submittedName>
        <fullName evidence="2">Uncharacterized protein</fullName>
    </submittedName>
</protein>
<reference evidence="2 3" key="1">
    <citation type="journal article" date="2024" name="Chem. Sci.">
        <title>Discovery of megapolipeptins by genome mining of a Burkholderiales bacteria collection.</title>
        <authorList>
            <person name="Paulo B.S."/>
            <person name="Recchia M.J.J."/>
            <person name="Lee S."/>
            <person name="Fergusson C.H."/>
            <person name="Romanowski S.B."/>
            <person name="Hernandez A."/>
            <person name="Krull N."/>
            <person name="Liu D.Y."/>
            <person name="Cavanagh H."/>
            <person name="Bos A."/>
            <person name="Gray C.A."/>
            <person name="Murphy B.T."/>
            <person name="Linington R.G."/>
            <person name="Eustaquio A.S."/>
        </authorList>
    </citation>
    <scope>NUCLEOTIDE SEQUENCE [LARGE SCALE GENOMIC DNA]</scope>
    <source>
        <strain evidence="2 3">RL21-008-BIB-B</strain>
    </source>
</reference>
<name>A0ABW8ZC77_9BURK</name>
<keyword evidence="1" id="KW-0472">Membrane</keyword>
<feature type="transmembrane region" description="Helical" evidence="1">
    <location>
        <begin position="125"/>
        <end position="151"/>
    </location>
</feature>
<feature type="transmembrane region" description="Helical" evidence="1">
    <location>
        <begin position="46"/>
        <end position="66"/>
    </location>
</feature>
<proteinExistence type="predicted"/>